<keyword evidence="3" id="KW-1003">Cell membrane</keyword>
<evidence type="ECO:0000256" key="7">
    <source>
        <dbReference type="SAM" id="Phobius"/>
    </source>
</evidence>
<dbReference type="PANTHER" id="PTHR33884">
    <property type="entry name" value="UPF0410 PROTEIN YMGE"/>
    <property type="match status" value="1"/>
</dbReference>
<accession>A0A1H4Q2Q0</accession>
<evidence type="ECO:0000256" key="4">
    <source>
        <dbReference type="ARBA" id="ARBA00022692"/>
    </source>
</evidence>
<dbReference type="GO" id="GO:0005886">
    <property type="term" value="C:plasma membrane"/>
    <property type="evidence" value="ECO:0007669"/>
    <property type="project" value="UniProtKB-SubCell"/>
</dbReference>
<dbReference type="AlphaFoldDB" id="A0A1H4Q2Q0"/>
<proteinExistence type="inferred from homology"/>
<gene>
    <name evidence="8" type="ORF">SAMN04489745_2165</name>
</gene>
<dbReference type="PANTHER" id="PTHR33884:SF3">
    <property type="entry name" value="UPF0410 PROTEIN YMGE"/>
    <property type="match status" value="1"/>
</dbReference>
<evidence type="ECO:0000256" key="5">
    <source>
        <dbReference type="ARBA" id="ARBA00022989"/>
    </source>
</evidence>
<evidence type="ECO:0000256" key="1">
    <source>
        <dbReference type="ARBA" id="ARBA00004651"/>
    </source>
</evidence>
<dbReference type="OrthoDB" id="4568405at2"/>
<evidence type="ECO:0000313" key="9">
    <source>
        <dbReference type="Proteomes" id="UP000182652"/>
    </source>
</evidence>
<name>A0A1H4Q2Q0_9MICC</name>
<comment type="similarity">
    <text evidence="2">Belongs to the UPF0410 family.</text>
</comment>
<evidence type="ECO:0000313" key="8">
    <source>
        <dbReference type="EMBL" id="SEC13864.1"/>
    </source>
</evidence>
<feature type="transmembrane region" description="Helical" evidence="7">
    <location>
        <begin position="27"/>
        <end position="51"/>
    </location>
</feature>
<organism evidence="8 9">
    <name type="scientific">Arthrobacter woluwensis</name>
    <dbReference type="NCBI Taxonomy" id="156980"/>
    <lineage>
        <taxon>Bacteria</taxon>
        <taxon>Bacillati</taxon>
        <taxon>Actinomycetota</taxon>
        <taxon>Actinomycetes</taxon>
        <taxon>Micrococcales</taxon>
        <taxon>Micrococcaceae</taxon>
        <taxon>Arthrobacter</taxon>
    </lineage>
</organism>
<dbReference type="InterPro" id="IPR007341">
    <property type="entry name" value="Transgly_assoc"/>
</dbReference>
<comment type="subcellular location">
    <subcellularLocation>
        <location evidence="1">Cell membrane</location>
        <topology evidence="1">Multi-pass membrane protein</topology>
    </subcellularLocation>
</comment>
<evidence type="ECO:0000256" key="3">
    <source>
        <dbReference type="ARBA" id="ARBA00022475"/>
    </source>
</evidence>
<evidence type="ECO:0000256" key="2">
    <source>
        <dbReference type="ARBA" id="ARBA00011006"/>
    </source>
</evidence>
<dbReference type="Pfam" id="PF04226">
    <property type="entry name" value="Transgly_assoc"/>
    <property type="match status" value="1"/>
</dbReference>
<sequence length="94" mass="9679">MGFVAFLILGLICGAIAKMIMPGEHGGGWISTLILGVVGALLGGWIGAVVFNVGLAGFWSLQTWILAIVGSAIVLFVFGLFSHSGRGAGHRTSH</sequence>
<evidence type="ECO:0000256" key="6">
    <source>
        <dbReference type="ARBA" id="ARBA00023136"/>
    </source>
</evidence>
<protein>
    <submittedName>
        <fullName evidence="8">Uncharacterized membrane protein YeaQ/YmgE, transglycosylase-associated protein family</fullName>
    </submittedName>
</protein>
<feature type="transmembrane region" description="Helical" evidence="7">
    <location>
        <begin position="63"/>
        <end position="81"/>
    </location>
</feature>
<keyword evidence="5 7" id="KW-1133">Transmembrane helix</keyword>
<dbReference type="STRING" id="156980.SAMN04489745_2165"/>
<dbReference type="Proteomes" id="UP000182652">
    <property type="component" value="Unassembled WGS sequence"/>
</dbReference>
<reference evidence="8 9" key="1">
    <citation type="submission" date="2016-10" db="EMBL/GenBank/DDBJ databases">
        <authorList>
            <person name="de Groot N.N."/>
        </authorList>
    </citation>
    <scope>NUCLEOTIDE SEQUENCE [LARGE SCALE GENOMIC DNA]</scope>
    <source>
        <strain evidence="8 9">DSM 10495</strain>
    </source>
</reference>
<dbReference type="EMBL" id="FNSN01000003">
    <property type="protein sequence ID" value="SEC13864.1"/>
    <property type="molecule type" value="Genomic_DNA"/>
</dbReference>
<keyword evidence="9" id="KW-1185">Reference proteome</keyword>
<keyword evidence="4 7" id="KW-0812">Transmembrane</keyword>
<dbReference type="RefSeq" id="WP_066212530.1">
    <property type="nucleotide sequence ID" value="NZ_CP049819.1"/>
</dbReference>
<keyword evidence="6 7" id="KW-0472">Membrane</keyword>